<organism evidence="2 3">
    <name type="scientific">Dothidotthia symphoricarpi CBS 119687</name>
    <dbReference type="NCBI Taxonomy" id="1392245"/>
    <lineage>
        <taxon>Eukaryota</taxon>
        <taxon>Fungi</taxon>
        <taxon>Dikarya</taxon>
        <taxon>Ascomycota</taxon>
        <taxon>Pezizomycotina</taxon>
        <taxon>Dothideomycetes</taxon>
        <taxon>Pleosporomycetidae</taxon>
        <taxon>Pleosporales</taxon>
        <taxon>Dothidotthiaceae</taxon>
        <taxon>Dothidotthia</taxon>
    </lineage>
</organism>
<accession>A0A6A5ZYP0</accession>
<evidence type="ECO:0000313" key="3">
    <source>
        <dbReference type="Proteomes" id="UP000799771"/>
    </source>
</evidence>
<proteinExistence type="predicted"/>
<dbReference type="RefSeq" id="XP_033518799.1">
    <property type="nucleotide sequence ID" value="XM_033666964.1"/>
</dbReference>
<dbReference type="AlphaFoldDB" id="A0A6A5ZYP0"/>
<feature type="signal peptide" evidence="1">
    <location>
        <begin position="1"/>
        <end position="19"/>
    </location>
</feature>
<dbReference type="Proteomes" id="UP000799771">
    <property type="component" value="Unassembled WGS sequence"/>
</dbReference>
<name>A0A6A5ZYP0_9PLEO</name>
<evidence type="ECO:0000313" key="2">
    <source>
        <dbReference type="EMBL" id="KAF2124406.1"/>
    </source>
</evidence>
<keyword evidence="1" id="KW-0732">Signal</keyword>
<reference evidence="2" key="1">
    <citation type="journal article" date="2020" name="Stud. Mycol.">
        <title>101 Dothideomycetes genomes: a test case for predicting lifestyles and emergence of pathogens.</title>
        <authorList>
            <person name="Haridas S."/>
            <person name="Albert R."/>
            <person name="Binder M."/>
            <person name="Bloem J."/>
            <person name="Labutti K."/>
            <person name="Salamov A."/>
            <person name="Andreopoulos B."/>
            <person name="Baker S."/>
            <person name="Barry K."/>
            <person name="Bills G."/>
            <person name="Bluhm B."/>
            <person name="Cannon C."/>
            <person name="Castanera R."/>
            <person name="Culley D."/>
            <person name="Daum C."/>
            <person name="Ezra D."/>
            <person name="Gonzalez J."/>
            <person name="Henrissat B."/>
            <person name="Kuo A."/>
            <person name="Liang C."/>
            <person name="Lipzen A."/>
            <person name="Lutzoni F."/>
            <person name="Magnuson J."/>
            <person name="Mondo S."/>
            <person name="Nolan M."/>
            <person name="Ohm R."/>
            <person name="Pangilinan J."/>
            <person name="Park H.-J."/>
            <person name="Ramirez L."/>
            <person name="Alfaro M."/>
            <person name="Sun H."/>
            <person name="Tritt A."/>
            <person name="Yoshinaga Y."/>
            <person name="Zwiers L.-H."/>
            <person name="Turgeon B."/>
            <person name="Goodwin S."/>
            <person name="Spatafora J."/>
            <person name="Crous P."/>
            <person name="Grigoriev I."/>
        </authorList>
    </citation>
    <scope>NUCLEOTIDE SEQUENCE</scope>
    <source>
        <strain evidence="2">CBS 119687</strain>
    </source>
</reference>
<dbReference type="GeneID" id="54407396"/>
<gene>
    <name evidence="2" type="ORF">P153DRAFT_361122</name>
</gene>
<feature type="chain" id="PRO_5025543217" evidence="1">
    <location>
        <begin position="20"/>
        <end position="291"/>
    </location>
</feature>
<protein>
    <submittedName>
        <fullName evidence="2">Uncharacterized protein</fullName>
    </submittedName>
</protein>
<evidence type="ECO:0000256" key="1">
    <source>
        <dbReference type="SAM" id="SignalP"/>
    </source>
</evidence>
<sequence length="291" mass="32161">MAFSCLCSCLFGLWPFQHSTSPPRSPVTAAIPLQDLQPRPPIAPPSPGTTRYVELQPGRMGEVEWRATIEPGATPFGYDDDPEVPLQLFRCAAPPPEEVKLERVVRRFTLGKTGQASYDTTTAVQYDEWQVKFLADLARLDVKALPSLSAGQPHRSFLGPPFAPGELASVDMASHHVGRLVLVAERVDPRSPRYESFKNTLAEGARIDMASHQVDQVLLIAEGLKENVYGYEWAWEDLVNSSDIEPTSEDIAYTNAANHAHFDAVTTDEPFLHSGGYRSLLSLLVCWKLMG</sequence>
<keyword evidence="3" id="KW-1185">Reference proteome</keyword>
<dbReference type="OrthoDB" id="190265at2759"/>
<dbReference type="EMBL" id="ML977519">
    <property type="protein sequence ID" value="KAF2124406.1"/>
    <property type="molecule type" value="Genomic_DNA"/>
</dbReference>